<dbReference type="EC" id="5.2.1.8" evidence="3"/>
<dbReference type="PATRIC" id="fig|1703779.3.peg.1981"/>
<accession>A0A0S8FV16</accession>
<feature type="domain" description="PPIase cyclophilin-type" evidence="4">
    <location>
        <begin position="23"/>
        <end position="195"/>
    </location>
</feature>
<dbReference type="Gene3D" id="2.40.100.10">
    <property type="entry name" value="Cyclophilin-like"/>
    <property type="match status" value="1"/>
</dbReference>
<comment type="function">
    <text evidence="3">PPIases accelerate the folding of proteins. It catalyzes the cis-trans isomerization of proline imidic peptide bonds in oligopeptides.</text>
</comment>
<comment type="caution">
    <text evidence="5">The sequence shown here is derived from an EMBL/GenBank/DDBJ whole genome shotgun (WGS) entry which is preliminary data.</text>
</comment>
<dbReference type="InterPro" id="IPR029000">
    <property type="entry name" value="Cyclophilin-like_dom_sf"/>
</dbReference>
<gene>
    <name evidence="5" type="ORF">AMJ83_02090</name>
</gene>
<sequence>MKRLSLLLAFAVFNMSCQSRSRSRPIVLVETELGDVIIELFLDRAPITASNFLRYVDENRFGDASFYRVVRLNNQPDIDVKIEVIQGGIGFVESDLRLPPIIHETTRKTGVLHKNGVISMARREPGTASSEFFICVGDQPELDFGGKRNPDGQGYATFGRVIQGMDVVHAIQQRPAQGQMLVSPVKIINVRRMKARSLRPDSSNHGANK</sequence>
<dbReference type="Proteomes" id="UP000051373">
    <property type="component" value="Unassembled WGS sequence"/>
</dbReference>
<evidence type="ECO:0000259" key="4">
    <source>
        <dbReference type="PROSITE" id="PS50072"/>
    </source>
</evidence>
<dbReference type="EMBL" id="LJUJ01000002">
    <property type="protein sequence ID" value="KPK64521.1"/>
    <property type="molecule type" value="Genomic_DNA"/>
</dbReference>
<dbReference type="PRINTS" id="PR00153">
    <property type="entry name" value="CSAPPISMRASE"/>
</dbReference>
<dbReference type="AlphaFoldDB" id="A0A0S8FV16"/>
<proteinExistence type="inferred from homology"/>
<evidence type="ECO:0000256" key="3">
    <source>
        <dbReference type="RuleBase" id="RU363019"/>
    </source>
</evidence>
<dbReference type="STRING" id="1703779.AMJ83_02090"/>
<dbReference type="InterPro" id="IPR044665">
    <property type="entry name" value="E_coli_cyclophilin_A-like"/>
</dbReference>
<comment type="similarity">
    <text evidence="3">Belongs to the cyclophilin-type PPIase family.</text>
</comment>
<dbReference type="InterPro" id="IPR002130">
    <property type="entry name" value="Cyclophilin-type_PPIase_dom"/>
</dbReference>
<dbReference type="GO" id="GO:0003755">
    <property type="term" value="F:peptidyl-prolyl cis-trans isomerase activity"/>
    <property type="evidence" value="ECO:0007669"/>
    <property type="project" value="UniProtKB-UniRule"/>
</dbReference>
<evidence type="ECO:0000313" key="5">
    <source>
        <dbReference type="EMBL" id="KPK64521.1"/>
    </source>
</evidence>
<reference evidence="5 6" key="1">
    <citation type="journal article" date="2015" name="Microbiome">
        <title>Genomic resolution of linkages in carbon, nitrogen, and sulfur cycling among widespread estuary sediment bacteria.</title>
        <authorList>
            <person name="Baker B.J."/>
            <person name="Lazar C.S."/>
            <person name="Teske A.P."/>
            <person name="Dick G.J."/>
        </authorList>
    </citation>
    <scope>NUCLEOTIDE SEQUENCE [LARGE SCALE GENOMIC DNA]</scope>
    <source>
        <strain evidence="5">SM23_42</strain>
    </source>
</reference>
<dbReference type="PROSITE" id="PS50072">
    <property type="entry name" value="CSA_PPIASE_2"/>
    <property type="match status" value="1"/>
</dbReference>
<evidence type="ECO:0000313" key="6">
    <source>
        <dbReference type="Proteomes" id="UP000051373"/>
    </source>
</evidence>
<dbReference type="PANTHER" id="PTHR43246">
    <property type="entry name" value="PEPTIDYL-PROLYL CIS-TRANS ISOMERASE CYP38, CHLOROPLASTIC"/>
    <property type="match status" value="1"/>
</dbReference>
<dbReference type="CDD" id="cd00317">
    <property type="entry name" value="cyclophilin"/>
    <property type="match status" value="1"/>
</dbReference>
<comment type="catalytic activity">
    <reaction evidence="3">
        <text>[protein]-peptidylproline (omega=180) = [protein]-peptidylproline (omega=0)</text>
        <dbReference type="Rhea" id="RHEA:16237"/>
        <dbReference type="Rhea" id="RHEA-COMP:10747"/>
        <dbReference type="Rhea" id="RHEA-COMP:10748"/>
        <dbReference type="ChEBI" id="CHEBI:83833"/>
        <dbReference type="ChEBI" id="CHEBI:83834"/>
        <dbReference type="EC" id="5.2.1.8"/>
    </reaction>
</comment>
<evidence type="ECO:0000256" key="2">
    <source>
        <dbReference type="ARBA" id="ARBA00023235"/>
    </source>
</evidence>
<protein>
    <recommendedName>
        <fullName evidence="3">Peptidyl-prolyl cis-trans isomerase</fullName>
        <shortName evidence="3">PPIase</shortName>
        <ecNumber evidence="3">5.2.1.8</ecNumber>
    </recommendedName>
</protein>
<dbReference type="Pfam" id="PF00160">
    <property type="entry name" value="Pro_isomerase"/>
    <property type="match status" value="1"/>
</dbReference>
<evidence type="ECO:0000256" key="1">
    <source>
        <dbReference type="ARBA" id="ARBA00023110"/>
    </source>
</evidence>
<keyword evidence="2 3" id="KW-0413">Isomerase</keyword>
<dbReference type="SUPFAM" id="SSF50891">
    <property type="entry name" value="Cyclophilin-like"/>
    <property type="match status" value="1"/>
</dbReference>
<name>A0A0S8FV16_UNCW3</name>
<keyword evidence="1 3" id="KW-0697">Rotamase</keyword>
<organism evidence="5 6">
    <name type="scientific">candidate division WOR_3 bacterium SM23_42</name>
    <dbReference type="NCBI Taxonomy" id="1703779"/>
    <lineage>
        <taxon>Bacteria</taxon>
        <taxon>Bacteria division WOR-3</taxon>
    </lineage>
</organism>